<reference evidence="1" key="2">
    <citation type="submission" date="2022-06" db="UniProtKB">
        <authorList>
            <consortium name="EnsemblMetazoa"/>
        </authorList>
    </citation>
    <scope>IDENTIFICATION</scope>
</reference>
<dbReference type="EMBL" id="CMVM020000389">
    <property type="status" value="NOT_ANNOTATED_CDS"/>
    <property type="molecule type" value="Genomic_DNA"/>
</dbReference>
<evidence type="ECO:0000313" key="2">
    <source>
        <dbReference type="Proteomes" id="UP000024404"/>
    </source>
</evidence>
<protein>
    <recommendedName>
        <fullName evidence="3">B box-type domain-containing protein</fullName>
    </recommendedName>
</protein>
<sequence>MMNHSEDLTLPDWQCEKCNLYSPQTSSALYLWCTKCEKIICALCIGQCNDENHSWMPASEIIYELKENIIYANAEMAKSVGSMKITGKDTMRSLHGLIRTLTELKKQCEGVTEVIKVLSDALNERQNAADIRRTEMDEHLPFTSILVRKLRAEIEDNKNLAQEASAMTQLFSSLIKQSDNICKDARNLMNSFSLEKKLGIEVKDDVSIQYENDVVSHKSNVNAFGDNMIDDDEYDVTVREAKRDIMNQDEHMANSEKTGILDEIVTIPLMDNDHKESND</sequence>
<reference evidence="2" key="1">
    <citation type="submission" date="2013-10" db="EMBL/GenBank/DDBJ databases">
        <title>Genome sequencing of Onchocerca volvulus.</title>
        <authorList>
            <person name="Cotton J."/>
            <person name="Tsai J."/>
            <person name="Stanley E."/>
            <person name="Tracey A."/>
            <person name="Holroyd N."/>
            <person name="Lustigman S."/>
            <person name="Berriman M."/>
        </authorList>
    </citation>
    <scope>NUCLEOTIDE SEQUENCE</scope>
</reference>
<evidence type="ECO:0008006" key="3">
    <source>
        <dbReference type="Google" id="ProtNLM"/>
    </source>
</evidence>
<dbReference type="OMA" id="LPDWQCE"/>
<dbReference type="AlphaFoldDB" id="A0A8R1TLY3"/>
<evidence type="ECO:0000313" key="1">
    <source>
        <dbReference type="EnsemblMetazoa" id="OVOC11998.1"/>
    </source>
</evidence>
<proteinExistence type="predicted"/>
<dbReference type="EnsemblMetazoa" id="OVOC11998.1">
    <property type="protein sequence ID" value="OVOC11998.1"/>
    <property type="gene ID" value="WBGene00248807"/>
</dbReference>
<organism evidence="1 2">
    <name type="scientific">Onchocerca volvulus</name>
    <dbReference type="NCBI Taxonomy" id="6282"/>
    <lineage>
        <taxon>Eukaryota</taxon>
        <taxon>Metazoa</taxon>
        <taxon>Ecdysozoa</taxon>
        <taxon>Nematoda</taxon>
        <taxon>Chromadorea</taxon>
        <taxon>Rhabditida</taxon>
        <taxon>Spirurina</taxon>
        <taxon>Spiruromorpha</taxon>
        <taxon>Filarioidea</taxon>
        <taxon>Onchocercidae</taxon>
        <taxon>Onchocerca</taxon>
    </lineage>
</organism>
<dbReference type="SUPFAM" id="SSF57845">
    <property type="entry name" value="B-box zinc-binding domain"/>
    <property type="match status" value="1"/>
</dbReference>
<accession>A0A8R1TLY3</accession>
<dbReference type="Proteomes" id="UP000024404">
    <property type="component" value="Unassembled WGS sequence"/>
</dbReference>
<name>A0A8R1TLY3_ONCVO</name>
<keyword evidence="2" id="KW-1185">Reference proteome</keyword>